<dbReference type="GO" id="GO:0005737">
    <property type="term" value="C:cytoplasm"/>
    <property type="evidence" value="ECO:0007669"/>
    <property type="project" value="UniProtKB-SubCell"/>
</dbReference>
<dbReference type="Proteomes" id="UP000310189">
    <property type="component" value="Unassembled WGS sequence"/>
</dbReference>
<dbReference type="PROSITE" id="PS00854">
    <property type="entry name" value="PROTEASOME_BETA_1"/>
    <property type="match status" value="1"/>
</dbReference>
<evidence type="ECO:0000313" key="5">
    <source>
        <dbReference type="EMBL" id="TIA90560.1"/>
    </source>
</evidence>
<dbReference type="AlphaFoldDB" id="A0A4T0FQP4"/>
<comment type="subcellular location">
    <subcellularLocation>
        <location evidence="4">Cytoplasm</location>
    </subcellularLocation>
    <subcellularLocation>
        <location evidence="4">Nucleus</location>
    </subcellularLocation>
</comment>
<reference evidence="5 6" key="1">
    <citation type="submission" date="2019-03" db="EMBL/GenBank/DDBJ databases">
        <title>Sequencing 23 genomes of Wallemia ichthyophaga.</title>
        <authorList>
            <person name="Gostincar C."/>
        </authorList>
    </citation>
    <scope>NUCLEOTIDE SEQUENCE [LARGE SCALE GENOMIC DNA]</scope>
    <source>
        <strain evidence="5 6">EXF-5753</strain>
    </source>
</reference>
<proteinExistence type="inferred from homology"/>
<dbReference type="InterPro" id="IPR016295">
    <property type="entry name" value="Proteasome_beta4"/>
</dbReference>
<dbReference type="OrthoDB" id="10248542at2759"/>
<dbReference type="GO" id="GO:0019774">
    <property type="term" value="C:proteasome core complex, beta-subunit complex"/>
    <property type="evidence" value="ECO:0007669"/>
    <property type="project" value="UniProtKB-UniRule"/>
</dbReference>
<protein>
    <recommendedName>
        <fullName evidence="4">Proteasome subunit beta</fullName>
    </recommendedName>
</protein>
<dbReference type="InterPro" id="IPR023333">
    <property type="entry name" value="Proteasome_suB-type"/>
</dbReference>
<keyword evidence="2 4" id="KW-0647">Proteasome</keyword>
<name>A0A4T0FQP4_9BASI</name>
<dbReference type="SUPFAM" id="SSF56235">
    <property type="entry name" value="N-terminal nucleophile aminohydrolases (Ntn hydrolases)"/>
    <property type="match status" value="1"/>
</dbReference>
<evidence type="ECO:0000256" key="4">
    <source>
        <dbReference type="PIRNR" id="PIRNR001213"/>
    </source>
</evidence>
<keyword evidence="6" id="KW-1185">Reference proteome</keyword>
<dbReference type="PANTHER" id="PTHR32194">
    <property type="entry name" value="METALLOPROTEASE TLDD"/>
    <property type="match status" value="1"/>
</dbReference>
<keyword evidence="1 4" id="KW-0963">Cytoplasm</keyword>
<dbReference type="EMBL" id="SPNW01000018">
    <property type="protein sequence ID" value="TIA90560.1"/>
    <property type="molecule type" value="Genomic_DNA"/>
</dbReference>
<dbReference type="InterPro" id="IPR001353">
    <property type="entry name" value="Proteasome_sua/b"/>
</dbReference>
<dbReference type="PIRSF" id="PIRSF001213">
    <property type="entry name" value="Psome_endopept_beta"/>
    <property type="match status" value="1"/>
</dbReference>
<comment type="function">
    <text evidence="4">Non-catalytic component of the proteasome.</text>
</comment>
<dbReference type="GO" id="GO:0005634">
    <property type="term" value="C:nucleus"/>
    <property type="evidence" value="ECO:0007669"/>
    <property type="project" value="UniProtKB-SubCell"/>
</dbReference>
<dbReference type="InterPro" id="IPR016050">
    <property type="entry name" value="Proteasome_bsu_CS"/>
</dbReference>
<evidence type="ECO:0000256" key="2">
    <source>
        <dbReference type="ARBA" id="ARBA00022942"/>
    </source>
</evidence>
<dbReference type="Gene3D" id="3.60.20.10">
    <property type="entry name" value="Glutamine Phosphoribosylpyrophosphate, subunit 1, domain 1"/>
    <property type="match status" value="1"/>
</dbReference>
<organism evidence="5 6">
    <name type="scientific">Wallemia hederae</name>
    <dbReference type="NCBI Taxonomy" id="1540922"/>
    <lineage>
        <taxon>Eukaryota</taxon>
        <taxon>Fungi</taxon>
        <taxon>Dikarya</taxon>
        <taxon>Basidiomycota</taxon>
        <taxon>Wallemiomycotina</taxon>
        <taxon>Wallemiomycetes</taxon>
        <taxon>Wallemiales</taxon>
        <taxon>Wallemiaceae</taxon>
        <taxon>Wallemia</taxon>
    </lineage>
</organism>
<evidence type="ECO:0000256" key="1">
    <source>
        <dbReference type="ARBA" id="ARBA00022490"/>
    </source>
</evidence>
<comment type="similarity">
    <text evidence="4">Belongs to the peptidase T1B family.</text>
</comment>
<dbReference type="GO" id="GO:0051603">
    <property type="term" value="P:proteolysis involved in protein catabolic process"/>
    <property type="evidence" value="ECO:0007669"/>
    <property type="project" value="InterPro"/>
</dbReference>
<dbReference type="InterPro" id="IPR029055">
    <property type="entry name" value="Ntn_hydrolases_N"/>
</dbReference>
<sequence>MAMTNNFTSWGRPFTDAKMDMYGGDITQRYQLGSEHLQQHSDKFADAVQKTQQPIVTGTSVIGLKYKDGIMLAADNLASYGSLARFKDIQRLHSVGSHTIIGAAGDMSDFQHVQHQLESLVIDEYCHDDGHALGPAQIYEYMSTLMYHRRSQLNPLWNAFVVGGVDPKSGEPTLAYVDLLGTTYSAPTIGTGYASMIAIPLLRRLVEDRKEPPNEEEALDIIKTCMKVLFYRDARSLNKFQVAKITKEGAEISPSMSVETEWGFAEGIRGYGGQTQ</sequence>
<dbReference type="PROSITE" id="PS51476">
    <property type="entry name" value="PROTEASOME_BETA_2"/>
    <property type="match status" value="1"/>
</dbReference>
<dbReference type="FunFam" id="3.60.20.10:FF:000014">
    <property type="entry name" value="Proteasome subunit beta type-7"/>
    <property type="match status" value="1"/>
</dbReference>
<comment type="caution">
    <text evidence="5">The sequence shown here is derived from an EMBL/GenBank/DDBJ whole genome shotgun (WGS) entry which is preliminary data.</text>
</comment>
<accession>A0A4T0FQP4</accession>
<evidence type="ECO:0000256" key="3">
    <source>
        <dbReference type="ARBA" id="ARBA00023242"/>
    </source>
</evidence>
<keyword evidence="3 4" id="KW-0539">Nucleus</keyword>
<dbReference type="PANTHER" id="PTHR32194:SF6">
    <property type="entry name" value="PROTEASOME SUBUNIT BETA"/>
    <property type="match status" value="1"/>
</dbReference>
<dbReference type="Pfam" id="PF00227">
    <property type="entry name" value="Proteasome"/>
    <property type="match status" value="1"/>
</dbReference>
<dbReference type="CDD" id="cd03760">
    <property type="entry name" value="proteasome_beta_type_4"/>
    <property type="match status" value="1"/>
</dbReference>
<gene>
    <name evidence="5" type="ORF">E3P99_01519</name>
</gene>
<evidence type="ECO:0000313" key="6">
    <source>
        <dbReference type="Proteomes" id="UP000310189"/>
    </source>
</evidence>